<keyword evidence="3" id="KW-1185">Reference proteome</keyword>
<proteinExistence type="predicted"/>
<dbReference type="EMBL" id="JAEAOA010001578">
    <property type="protein sequence ID" value="KAK3577589.1"/>
    <property type="molecule type" value="Genomic_DNA"/>
</dbReference>
<name>A0AAE0VH09_9BIVA</name>
<accession>A0AAE0VH09</accession>
<evidence type="ECO:0000313" key="2">
    <source>
        <dbReference type="EMBL" id="KAK3577589.1"/>
    </source>
</evidence>
<dbReference type="AlphaFoldDB" id="A0AAE0VH09"/>
<evidence type="ECO:0000313" key="3">
    <source>
        <dbReference type="Proteomes" id="UP001195483"/>
    </source>
</evidence>
<feature type="region of interest" description="Disordered" evidence="1">
    <location>
        <begin position="107"/>
        <end position="126"/>
    </location>
</feature>
<sequence length="169" mass="19454">MDPLEIERSSPGRATDVYMNSFDKYDTVFAGSCIAADIVGVIFERLQDTFKECQKLKNAAVDITGENRGTRHIFNINECGKGKDIMEMVHSEAHYPLHEEVNRLRNLGQEDSTAKQGEDRTRETDPTKTDLIGRYTETALKKLQQADEDIEIICTYIQNRERDHQIQKW</sequence>
<dbReference type="Proteomes" id="UP001195483">
    <property type="component" value="Unassembled WGS sequence"/>
</dbReference>
<protein>
    <submittedName>
        <fullName evidence="2">Uncharacterized protein</fullName>
    </submittedName>
</protein>
<reference evidence="2" key="1">
    <citation type="journal article" date="2021" name="Genome Biol. Evol.">
        <title>A High-Quality Reference Genome for a Parasitic Bivalve with Doubly Uniparental Inheritance (Bivalvia: Unionida).</title>
        <authorList>
            <person name="Smith C.H."/>
        </authorList>
    </citation>
    <scope>NUCLEOTIDE SEQUENCE</scope>
    <source>
        <strain evidence="2">CHS0354</strain>
    </source>
</reference>
<reference evidence="2" key="3">
    <citation type="submission" date="2023-05" db="EMBL/GenBank/DDBJ databases">
        <authorList>
            <person name="Smith C.H."/>
        </authorList>
    </citation>
    <scope>NUCLEOTIDE SEQUENCE</scope>
    <source>
        <strain evidence="2">CHS0354</strain>
        <tissue evidence="2">Mantle</tissue>
    </source>
</reference>
<gene>
    <name evidence="2" type="ORF">CHS0354_026558</name>
</gene>
<comment type="caution">
    <text evidence="2">The sequence shown here is derived from an EMBL/GenBank/DDBJ whole genome shotgun (WGS) entry which is preliminary data.</text>
</comment>
<feature type="compositionally biased region" description="Basic and acidic residues" evidence="1">
    <location>
        <begin position="112"/>
        <end position="126"/>
    </location>
</feature>
<reference evidence="2" key="2">
    <citation type="journal article" date="2021" name="Genome Biol. Evol.">
        <title>Developing a high-quality reference genome for a parasitic bivalve with doubly uniparental inheritance (Bivalvia: Unionida).</title>
        <authorList>
            <person name="Smith C.H."/>
        </authorList>
    </citation>
    <scope>NUCLEOTIDE SEQUENCE</scope>
    <source>
        <strain evidence="2">CHS0354</strain>
        <tissue evidence="2">Mantle</tissue>
    </source>
</reference>
<evidence type="ECO:0000256" key="1">
    <source>
        <dbReference type="SAM" id="MobiDB-lite"/>
    </source>
</evidence>
<organism evidence="2 3">
    <name type="scientific">Potamilus streckersoni</name>
    <dbReference type="NCBI Taxonomy" id="2493646"/>
    <lineage>
        <taxon>Eukaryota</taxon>
        <taxon>Metazoa</taxon>
        <taxon>Spiralia</taxon>
        <taxon>Lophotrochozoa</taxon>
        <taxon>Mollusca</taxon>
        <taxon>Bivalvia</taxon>
        <taxon>Autobranchia</taxon>
        <taxon>Heteroconchia</taxon>
        <taxon>Palaeoheterodonta</taxon>
        <taxon>Unionida</taxon>
        <taxon>Unionoidea</taxon>
        <taxon>Unionidae</taxon>
        <taxon>Ambleminae</taxon>
        <taxon>Lampsilini</taxon>
        <taxon>Potamilus</taxon>
    </lineage>
</organism>